<comment type="cofactor">
    <cofactor evidence="9">
        <name>Mg(2+)</name>
        <dbReference type="ChEBI" id="CHEBI:18420"/>
    </cofactor>
</comment>
<dbReference type="PANTHER" id="PTHR43210">
    <property type="entry name" value="DETHIOBIOTIN SYNTHETASE"/>
    <property type="match status" value="1"/>
</dbReference>
<evidence type="ECO:0000256" key="8">
    <source>
        <dbReference type="ARBA" id="ARBA00047386"/>
    </source>
</evidence>
<dbReference type="GO" id="GO:0005524">
    <property type="term" value="F:ATP binding"/>
    <property type="evidence" value="ECO:0007669"/>
    <property type="project" value="UniProtKB-UniRule"/>
</dbReference>
<comment type="subunit">
    <text evidence="9">Homodimer.</text>
</comment>
<dbReference type="InterPro" id="IPR004472">
    <property type="entry name" value="DTB_synth_BioD"/>
</dbReference>
<name>A0AAP2DXB3_9BACT</name>
<dbReference type="GO" id="GO:0005829">
    <property type="term" value="C:cytosol"/>
    <property type="evidence" value="ECO:0007669"/>
    <property type="project" value="TreeGrafter"/>
</dbReference>
<comment type="catalytic activity">
    <reaction evidence="8">
        <text>(7R,8S)-8-amino-7-(carboxyamino)nonanoate + ATP = (4R,5S)-dethiobiotin + ADP + phosphate + H(+)</text>
        <dbReference type="Rhea" id="RHEA:63684"/>
        <dbReference type="ChEBI" id="CHEBI:15378"/>
        <dbReference type="ChEBI" id="CHEBI:30616"/>
        <dbReference type="ChEBI" id="CHEBI:43474"/>
        <dbReference type="ChEBI" id="CHEBI:149470"/>
        <dbReference type="ChEBI" id="CHEBI:149473"/>
        <dbReference type="ChEBI" id="CHEBI:456216"/>
    </reaction>
</comment>
<evidence type="ECO:0000256" key="4">
    <source>
        <dbReference type="ARBA" id="ARBA00022741"/>
    </source>
</evidence>
<organism evidence="10 11">
    <name type="scientific">Dawidia cretensis</name>
    <dbReference type="NCBI Taxonomy" id="2782350"/>
    <lineage>
        <taxon>Bacteria</taxon>
        <taxon>Pseudomonadati</taxon>
        <taxon>Bacteroidota</taxon>
        <taxon>Cytophagia</taxon>
        <taxon>Cytophagales</taxon>
        <taxon>Chryseotaleaceae</taxon>
        <taxon>Dawidia</taxon>
    </lineage>
</organism>
<evidence type="ECO:0000256" key="6">
    <source>
        <dbReference type="ARBA" id="ARBA00022840"/>
    </source>
</evidence>
<dbReference type="InterPro" id="IPR027417">
    <property type="entry name" value="P-loop_NTPase"/>
</dbReference>
<reference evidence="10 11" key="1">
    <citation type="submission" date="2021-05" db="EMBL/GenBank/DDBJ databases">
        <title>A Polyphasic approach of four new species of the genus Ohtaekwangia: Ohtaekwangia histidinii sp. nov., Ohtaekwangia cretensis sp. nov., Ohtaekwangia indiensis sp. nov., Ohtaekwangia reichenbachii sp. nov. from diverse environment.</title>
        <authorList>
            <person name="Octaviana S."/>
        </authorList>
    </citation>
    <scope>NUCLEOTIDE SEQUENCE [LARGE SCALE GENOMIC DNA]</scope>
    <source>
        <strain evidence="10 11">PWU5</strain>
    </source>
</reference>
<protein>
    <recommendedName>
        <fullName evidence="9">ATP-dependent dethiobiotin synthetase BioD</fullName>
        <ecNumber evidence="9">6.3.3.3</ecNumber>
    </recommendedName>
    <alternativeName>
        <fullName evidence="9">DTB synthetase</fullName>
        <shortName evidence="9">DTBS</shortName>
    </alternativeName>
    <alternativeName>
        <fullName evidence="9">Dethiobiotin synthase</fullName>
    </alternativeName>
</protein>
<feature type="active site" evidence="9">
    <location>
        <position position="31"/>
    </location>
</feature>
<keyword evidence="3 9" id="KW-0479">Metal-binding</keyword>
<comment type="caution">
    <text evidence="10">The sequence shown here is derived from an EMBL/GenBank/DDBJ whole genome shotgun (WGS) entry which is preliminary data.</text>
</comment>
<dbReference type="CDD" id="cd03109">
    <property type="entry name" value="DTBS"/>
    <property type="match status" value="1"/>
</dbReference>
<keyword evidence="2 9" id="KW-0436">Ligase</keyword>
<keyword evidence="5 9" id="KW-0093">Biotin biosynthesis</keyword>
<evidence type="ECO:0000256" key="2">
    <source>
        <dbReference type="ARBA" id="ARBA00022598"/>
    </source>
</evidence>
<dbReference type="PANTHER" id="PTHR43210:SF2">
    <property type="entry name" value="ATP-DEPENDENT DETHIOBIOTIN SYNTHETASE BIOD 2"/>
    <property type="match status" value="1"/>
</dbReference>
<evidence type="ECO:0000256" key="7">
    <source>
        <dbReference type="ARBA" id="ARBA00022842"/>
    </source>
</evidence>
<dbReference type="HAMAP" id="MF_00336">
    <property type="entry name" value="BioD"/>
    <property type="match status" value="1"/>
</dbReference>
<evidence type="ECO:0000313" key="10">
    <source>
        <dbReference type="EMBL" id="MBT1709096.1"/>
    </source>
</evidence>
<dbReference type="Pfam" id="PF13500">
    <property type="entry name" value="AAA_26"/>
    <property type="match status" value="1"/>
</dbReference>
<dbReference type="GO" id="GO:0000287">
    <property type="term" value="F:magnesium ion binding"/>
    <property type="evidence" value="ECO:0007669"/>
    <property type="project" value="UniProtKB-UniRule"/>
</dbReference>
<comment type="caution">
    <text evidence="9">Lacks conserved residue(s) required for the propagation of feature annotation.</text>
</comment>
<gene>
    <name evidence="9 10" type="primary">bioD</name>
    <name evidence="10" type="ORF">KK062_12715</name>
</gene>
<dbReference type="RefSeq" id="WP_254084675.1">
    <property type="nucleotide sequence ID" value="NZ_JAHESE010000010.1"/>
</dbReference>
<dbReference type="GO" id="GO:0004141">
    <property type="term" value="F:dethiobiotin synthase activity"/>
    <property type="evidence" value="ECO:0007669"/>
    <property type="project" value="UniProtKB-UniRule"/>
</dbReference>
<comment type="catalytic activity">
    <reaction evidence="9">
        <text>(7R,8S)-7,8-diammoniononanoate + CO2 + ATP = (4R,5S)-dethiobiotin + ADP + phosphate + 3 H(+)</text>
        <dbReference type="Rhea" id="RHEA:15805"/>
        <dbReference type="ChEBI" id="CHEBI:15378"/>
        <dbReference type="ChEBI" id="CHEBI:16526"/>
        <dbReference type="ChEBI" id="CHEBI:30616"/>
        <dbReference type="ChEBI" id="CHEBI:43474"/>
        <dbReference type="ChEBI" id="CHEBI:149469"/>
        <dbReference type="ChEBI" id="CHEBI:149473"/>
        <dbReference type="ChEBI" id="CHEBI:456216"/>
        <dbReference type="EC" id="6.3.3.3"/>
    </reaction>
</comment>
<accession>A0AAP2DXB3</accession>
<keyword evidence="7 9" id="KW-0460">Magnesium</keyword>
<feature type="binding site" evidence="9">
    <location>
        <position position="40"/>
    </location>
    <ligand>
        <name>ATP</name>
        <dbReference type="ChEBI" id="CHEBI:30616"/>
    </ligand>
</feature>
<comment type="pathway">
    <text evidence="9">Cofactor biosynthesis; biotin biosynthesis; biotin from 7,8-diaminononanoate: step 1/2.</text>
</comment>
<keyword evidence="1 9" id="KW-0963">Cytoplasm</keyword>
<proteinExistence type="inferred from homology"/>
<feature type="binding site" evidence="9">
    <location>
        <begin position="11"/>
        <end position="16"/>
    </location>
    <ligand>
        <name>ATP</name>
        <dbReference type="ChEBI" id="CHEBI:30616"/>
    </ligand>
</feature>
<dbReference type="NCBIfam" id="TIGR00347">
    <property type="entry name" value="bioD"/>
    <property type="match status" value="1"/>
</dbReference>
<comment type="function">
    <text evidence="9">Catalyzes a mechanistically unusual reaction, the ATP-dependent insertion of CO2 between the N7 and N8 nitrogen atoms of 7,8-diaminopelargonic acid (DAPA, also called 7,8-diammoniononanoate) to form a ureido ring.</text>
</comment>
<comment type="subcellular location">
    <subcellularLocation>
        <location evidence="9">Cytoplasm</location>
    </subcellularLocation>
</comment>
<evidence type="ECO:0000256" key="3">
    <source>
        <dbReference type="ARBA" id="ARBA00022723"/>
    </source>
</evidence>
<comment type="similarity">
    <text evidence="9">Belongs to the dethiobiotin synthetase family.</text>
</comment>
<sequence length="203" mass="22691">MNYFVTAIDTDSGKTLVSTILCEALQADYWKPIQAGHPRDTEAVAKLLDPQHHVFFPEGYLLHTPASPHAAARIDGITIDLQTLTPPVTRRDLIIEGAGGCLVPLNDHDFVIDLVARFNAQVVLVADLYLGSINHTLLTVEALRKRNLPIKGIIFNGPSNAESERIIELHTGLPVLLRLPWQERMSRQTIIDYAKELQQHWHA</sequence>
<dbReference type="Proteomes" id="UP001319080">
    <property type="component" value="Unassembled WGS sequence"/>
</dbReference>
<dbReference type="GO" id="GO:0009102">
    <property type="term" value="P:biotin biosynthetic process"/>
    <property type="evidence" value="ECO:0007669"/>
    <property type="project" value="UniProtKB-UniRule"/>
</dbReference>
<evidence type="ECO:0000256" key="5">
    <source>
        <dbReference type="ARBA" id="ARBA00022756"/>
    </source>
</evidence>
<dbReference type="EC" id="6.3.3.3" evidence="9"/>
<feature type="binding site" evidence="9">
    <location>
        <position position="96"/>
    </location>
    <ligand>
        <name>Mg(2+)</name>
        <dbReference type="ChEBI" id="CHEBI:18420"/>
    </ligand>
</feature>
<feature type="binding site" evidence="9">
    <location>
        <begin position="96"/>
        <end position="99"/>
    </location>
    <ligand>
        <name>ATP</name>
        <dbReference type="ChEBI" id="CHEBI:30616"/>
    </ligand>
</feature>
<evidence type="ECO:0000256" key="9">
    <source>
        <dbReference type="HAMAP-Rule" id="MF_00336"/>
    </source>
</evidence>
<evidence type="ECO:0000313" key="11">
    <source>
        <dbReference type="Proteomes" id="UP001319080"/>
    </source>
</evidence>
<dbReference type="SUPFAM" id="SSF52540">
    <property type="entry name" value="P-loop containing nucleoside triphosphate hydrolases"/>
    <property type="match status" value="1"/>
</dbReference>
<keyword evidence="6 9" id="KW-0067">ATP-binding</keyword>
<feature type="binding site" evidence="9">
    <location>
        <position position="15"/>
    </location>
    <ligand>
        <name>Mg(2+)</name>
        <dbReference type="ChEBI" id="CHEBI:18420"/>
    </ligand>
</feature>
<dbReference type="PIRSF" id="PIRSF006755">
    <property type="entry name" value="DTB_synth"/>
    <property type="match status" value="1"/>
</dbReference>
<feature type="binding site" evidence="9">
    <location>
        <position position="40"/>
    </location>
    <ligand>
        <name>Mg(2+)</name>
        <dbReference type="ChEBI" id="CHEBI:18420"/>
    </ligand>
</feature>
<keyword evidence="11" id="KW-1185">Reference proteome</keyword>
<dbReference type="Gene3D" id="3.40.50.300">
    <property type="entry name" value="P-loop containing nucleotide triphosphate hydrolases"/>
    <property type="match status" value="1"/>
</dbReference>
<dbReference type="AlphaFoldDB" id="A0AAP2DXB3"/>
<dbReference type="EMBL" id="JAHESE010000010">
    <property type="protein sequence ID" value="MBT1709096.1"/>
    <property type="molecule type" value="Genomic_DNA"/>
</dbReference>
<evidence type="ECO:0000256" key="1">
    <source>
        <dbReference type="ARBA" id="ARBA00022490"/>
    </source>
</evidence>
<keyword evidence="4 9" id="KW-0547">Nucleotide-binding</keyword>